<feature type="transmembrane region" description="Helical" evidence="7">
    <location>
        <begin position="271"/>
        <end position="292"/>
    </location>
</feature>
<evidence type="ECO:0000256" key="3">
    <source>
        <dbReference type="ARBA" id="ARBA00022692"/>
    </source>
</evidence>
<keyword evidence="3 7" id="KW-0812">Transmembrane</keyword>
<dbReference type="Proteomes" id="UP000282656">
    <property type="component" value="Unassembled WGS sequence"/>
</dbReference>
<feature type="transmembrane region" description="Helical" evidence="7">
    <location>
        <begin position="763"/>
        <end position="787"/>
    </location>
</feature>
<dbReference type="PANTHER" id="PTHR30572">
    <property type="entry name" value="MEMBRANE COMPONENT OF TRANSPORTER-RELATED"/>
    <property type="match status" value="1"/>
</dbReference>
<evidence type="ECO:0000256" key="6">
    <source>
        <dbReference type="ARBA" id="ARBA00038076"/>
    </source>
</evidence>
<evidence type="ECO:0000313" key="10">
    <source>
        <dbReference type="EMBL" id="RKH64342.1"/>
    </source>
</evidence>
<evidence type="ECO:0000256" key="2">
    <source>
        <dbReference type="ARBA" id="ARBA00022475"/>
    </source>
</evidence>
<sequence>MLLLELRRALRSMAREKRFTAVVVATLALTIGATTAVFSVVYPVLWQPLPFPEAEQLVRLFQATTPGAGAGPHKDRTRVSLPVWNAWREGSRSFSGIEGVRVEKQLLGGAGLEGRLTVGRGSAGLMPMLGVRPALGRLWGAQEEVPGRDRTVVLTHALWQRLYGADPAALGQHLLLNDESHVIVGVLPESFHFEPEVEVWKPLALDASRDAGNLLRVVGRLRPGVSVEQARAELLPLTLEAGDVPGEPRVGVLVEPLHAYLVEQSLSQLKVVTGVAVLLLLLGCANLTNLLLARGSARMHELTVRIALGATRWQLIRQVFVESGVRALFGGVGGLLLALWGQGLLQTFVPSQFASGPGLEPFMLGLTAAVSLLTAMLVGLLPALHASRGEARAALAPVTRGGRGATSLGWTRSALVVVQLALALVPLVGSGLMLRTLWKLQAVPLGFESQRVTVAEVFFPVERFPDEARAAAVARALTGRLEALSGVDAAGFTGTLPLTGEVWRENVGFQVAGTPPASGTPPRAGYVPASAGAFRAMGIPLKQGRLMEDGDTADRPPVVVVSEAFARRYLPGRNPVGARLQLDRDAAPREVIGVVGDVPMERISVAPTGDLYVPVGQDLRKSLSLVVKSSLPAPRLLALLREEVRAADPNLRLLNVRPLDRVVEASSERVRVIGGLLTAFALLGAVLASVGLYGLLAFWVTQRTRELGIRSALGATPRALLRLVMLQGLRLTGLGLAVGLACAGLLARALSAMLFGITPLDPVIFVGAPALLLLTALAASWLPALAATRVSPAEALRQDA</sequence>
<feature type="transmembrane region" description="Helical" evidence="7">
    <location>
        <begin position="413"/>
        <end position="434"/>
    </location>
</feature>
<evidence type="ECO:0000259" key="8">
    <source>
        <dbReference type="Pfam" id="PF02687"/>
    </source>
</evidence>
<accession>A0A3A8QHG4</accession>
<feature type="transmembrane region" description="Helical" evidence="7">
    <location>
        <begin position="362"/>
        <end position="384"/>
    </location>
</feature>
<feature type="domain" description="MacB-like periplasmic core" evidence="9">
    <location>
        <begin position="524"/>
        <end position="623"/>
    </location>
</feature>
<dbReference type="GO" id="GO:0022857">
    <property type="term" value="F:transmembrane transporter activity"/>
    <property type="evidence" value="ECO:0007669"/>
    <property type="project" value="TreeGrafter"/>
</dbReference>
<proteinExistence type="inferred from homology"/>
<evidence type="ECO:0000259" key="9">
    <source>
        <dbReference type="Pfam" id="PF12704"/>
    </source>
</evidence>
<keyword evidence="2" id="KW-1003">Cell membrane</keyword>
<evidence type="ECO:0000256" key="1">
    <source>
        <dbReference type="ARBA" id="ARBA00004651"/>
    </source>
</evidence>
<dbReference type="Pfam" id="PF02687">
    <property type="entry name" value="FtsX"/>
    <property type="match status" value="2"/>
</dbReference>
<feature type="domain" description="ABC3 transporter permease C-terminal" evidence="8">
    <location>
        <begin position="275"/>
        <end position="389"/>
    </location>
</feature>
<dbReference type="InterPro" id="IPR017800">
    <property type="entry name" value="ADOP"/>
</dbReference>
<name>A0A3A8QHG4_9BACT</name>
<dbReference type="RefSeq" id="WP_121770975.1">
    <property type="nucleotide sequence ID" value="NZ_RAWM01000085.1"/>
</dbReference>
<dbReference type="InterPro" id="IPR050250">
    <property type="entry name" value="Macrolide_Exporter_MacB"/>
</dbReference>
<evidence type="ECO:0000256" key="4">
    <source>
        <dbReference type="ARBA" id="ARBA00022989"/>
    </source>
</evidence>
<evidence type="ECO:0000313" key="11">
    <source>
        <dbReference type="Proteomes" id="UP000282656"/>
    </source>
</evidence>
<dbReference type="PANTHER" id="PTHR30572:SF4">
    <property type="entry name" value="ABC TRANSPORTER PERMEASE YTRF"/>
    <property type="match status" value="1"/>
</dbReference>
<keyword evidence="4 7" id="KW-1133">Transmembrane helix</keyword>
<dbReference type="OrthoDB" id="5502888at2"/>
<comment type="similarity">
    <text evidence="6">Belongs to the ABC-4 integral membrane protein family.</text>
</comment>
<dbReference type="NCBIfam" id="TIGR03434">
    <property type="entry name" value="ADOP"/>
    <property type="match status" value="1"/>
</dbReference>
<dbReference type="InterPro" id="IPR003838">
    <property type="entry name" value="ABC3_permease_C"/>
</dbReference>
<feature type="transmembrane region" description="Helical" evidence="7">
    <location>
        <begin position="731"/>
        <end position="757"/>
    </location>
</feature>
<comment type="caution">
    <text evidence="10">The sequence shown here is derived from an EMBL/GenBank/DDBJ whole genome shotgun (WGS) entry which is preliminary data.</text>
</comment>
<dbReference type="InterPro" id="IPR025857">
    <property type="entry name" value="MacB_PCD"/>
</dbReference>
<feature type="domain" description="ABC3 transporter permease C-terminal" evidence="8">
    <location>
        <begin position="679"/>
        <end position="792"/>
    </location>
</feature>
<dbReference type="GO" id="GO:0005886">
    <property type="term" value="C:plasma membrane"/>
    <property type="evidence" value="ECO:0007669"/>
    <property type="project" value="UniProtKB-SubCell"/>
</dbReference>
<evidence type="ECO:0000256" key="5">
    <source>
        <dbReference type="ARBA" id="ARBA00023136"/>
    </source>
</evidence>
<protein>
    <submittedName>
        <fullName evidence="10">ABC transporter permease</fullName>
    </submittedName>
</protein>
<dbReference type="Pfam" id="PF12704">
    <property type="entry name" value="MacB_PCD"/>
    <property type="match status" value="2"/>
</dbReference>
<comment type="subcellular location">
    <subcellularLocation>
        <location evidence="1">Cell membrane</location>
        <topology evidence="1">Multi-pass membrane protein</topology>
    </subcellularLocation>
</comment>
<evidence type="ECO:0000256" key="7">
    <source>
        <dbReference type="SAM" id="Phobius"/>
    </source>
</evidence>
<feature type="transmembrane region" description="Helical" evidence="7">
    <location>
        <begin position="324"/>
        <end position="342"/>
    </location>
</feature>
<keyword evidence="5 7" id="KW-0472">Membrane</keyword>
<keyword evidence="11" id="KW-1185">Reference proteome</keyword>
<reference evidence="11" key="1">
    <citation type="submission" date="2018-09" db="EMBL/GenBank/DDBJ databases">
        <authorList>
            <person name="Livingstone P.G."/>
            <person name="Whitworth D.E."/>
        </authorList>
    </citation>
    <scope>NUCLEOTIDE SEQUENCE [LARGE SCALE GENOMIC DNA]</scope>
    <source>
        <strain evidence="11">AB047A</strain>
    </source>
</reference>
<organism evidence="10 11">
    <name type="scientific">Corallococcus interemptor</name>
    <dbReference type="NCBI Taxonomy" id="2316720"/>
    <lineage>
        <taxon>Bacteria</taxon>
        <taxon>Pseudomonadati</taxon>
        <taxon>Myxococcota</taxon>
        <taxon>Myxococcia</taxon>
        <taxon>Myxococcales</taxon>
        <taxon>Cystobacterineae</taxon>
        <taxon>Myxococcaceae</taxon>
        <taxon>Corallococcus</taxon>
    </lineage>
</organism>
<dbReference type="EMBL" id="RAWM01000085">
    <property type="protein sequence ID" value="RKH64342.1"/>
    <property type="molecule type" value="Genomic_DNA"/>
</dbReference>
<feature type="domain" description="MacB-like periplasmic core" evidence="9">
    <location>
        <begin position="20"/>
        <end position="234"/>
    </location>
</feature>
<dbReference type="AlphaFoldDB" id="A0A3A8QHG4"/>
<feature type="transmembrane region" description="Helical" evidence="7">
    <location>
        <begin position="676"/>
        <end position="700"/>
    </location>
</feature>
<gene>
    <name evidence="10" type="ORF">D7X96_25910</name>
</gene>